<dbReference type="PANTHER" id="PTHR33164">
    <property type="entry name" value="TRANSCRIPTIONAL REGULATOR, MARR FAMILY"/>
    <property type="match status" value="1"/>
</dbReference>
<dbReference type="SUPFAM" id="SSF46785">
    <property type="entry name" value="Winged helix' DNA-binding domain"/>
    <property type="match status" value="2"/>
</dbReference>
<evidence type="ECO:0000256" key="3">
    <source>
        <dbReference type="ARBA" id="ARBA00023163"/>
    </source>
</evidence>
<dbReference type="GO" id="GO:0006950">
    <property type="term" value="P:response to stress"/>
    <property type="evidence" value="ECO:0007669"/>
    <property type="project" value="TreeGrafter"/>
</dbReference>
<dbReference type="Proteomes" id="UP000318578">
    <property type="component" value="Unassembled WGS sequence"/>
</dbReference>
<sequence>MKWRASVDRTLASLGLTHAQYSLLASLSGLSRTGTQPSQRELADYTGLEPIYVSKLARTLEKAGLVERPVHPDDPRAVRLKLTQRGQEVVAEAIGRVHALFAEHMAPIGGPDAPRARELRQSLVALLGETPLTIDESERTMTTPRTINGRTINVAAAATRSVLETLLDKEGLDFDAWIALQYVTEPTTREAVRGSITVPGAPGGPAIEAALDRLAAAGLLRESGGQVERTAEGTELFGRITAVTAQIGDQLFDGIDPRDLAAAERVLERVTERATAVRGGL</sequence>
<protein>
    <submittedName>
        <fullName evidence="5">MarR family transcriptional regulator</fullName>
    </submittedName>
</protein>
<dbReference type="InterPro" id="IPR036388">
    <property type="entry name" value="WH-like_DNA-bd_sf"/>
</dbReference>
<dbReference type="Pfam" id="PF01047">
    <property type="entry name" value="MarR"/>
    <property type="match status" value="1"/>
</dbReference>
<evidence type="ECO:0000313" key="5">
    <source>
        <dbReference type="EMBL" id="TVT13684.1"/>
    </source>
</evidence>
<keyword evidence="3" id="KW-0804">Transcription</keyword>
<dbReference type="Gene3D" id="1.10.10.10">
    <property type="entry name" value="Winged helix-like DNA-binding domain superfamily/Winged helix DNA-binding domain"/>
    <property type="match status" value="2"/>
</dbReference>
<keyword evidence="2" id="KW-0238">DNA-binding</keyword>
<dbReference type="InterPro" id="IPR039422">
    <property type="entry name" value="MarR/SlyA-like"/>
</dbReference>
<dbReference type="AlphaFoldDB" id="A0A557ZNS9"/>
<reference evidence="5 6" key="1">
    <citation type="submission" date="2019-07" db="EMBL/GenBank/DDBJ databases">
        <title>New species of Amycolatopsis and Streptomyces.</title>
        <authorList>
            <person name="Duangmal K."/>
            <person name="Teo W.F.A."/>
            <person name="Lipun K."/>
        </authorList>
    </citation>
    <scope>NUCLEOTIDE SEQUENCE [LARGE SCALE GENOMIC DNA]</scope>
    <source>
        <strain evidence="5 6">JCM 30562</strain>
    </source>
</reference>
<name>A0A557ZNS9_9PSEU</name>
<feature type="domain" description="HTH marR-type" evidence="4">
    <location>
        <begin position="1"/>
        <end position="128"/>
    </location>
</feature>
<proteinExistence type="predicted"/>
<keyword evidence="1" id="KW-0805">Transcription regulation</keyword>
<dbReference type="EMBL" id="VJZA01000158">
    <property type="protein sequence ID" value="TVT13684.1"/>
    <property type="molecule type" value="Genomic_DNA"/>
</dbReference>
<dbReference type="InterPro" id="IPR000835">
    <property type="entry name" value="HTH_MarR-typ"/>
</dbReference>
<gene>
    <name evidence="5" type="ORF">FNH06_38825</name>
</gene>
<dbReference type="GO" id="GO:0003677">
    <property type="term" value="F:DNA binding"/>
    <property type="evidence" value="ECO:0007669"/>
    <property type="project" value="UniProtKB-KW"/>
</dbReference>
<comment type="caution">
    <text evidence="5">The sequence shown here is derived from an EMBL/GenBank/DDBJ whole genome shotgun (WGS) entry which is preliminary data.</text>
</comment>
<evidence type="ECO:0000259" key="4">
    <source>
        <dbReference type="PROSITE" id="PS50995"/>
    </source>
</evidence>
<dbReference type="SMART" id="SM00347">
    <property type="entry name" value="HTH_MARR"/>
    <property type="match status" value="1"/>
</dbReference>
<dbReference type="PANTHER" id="PTHR33164:SF64">
    <property type="entry name" value="TRANSCRIPTIONAL REGULATOR SLYA"/>
    <property type="match status" value="1"/>
</dbReference>
<dbReference type="GO" id="GO:0003700">
    <property type="term" value="F:DNA-binding transcription factor activity"/>
    <property type="evidence" value="ECO:0007669"/>
    <property type="project" value="InterPro"/>
</dbReference>
<evidence type="ECO:0000256" key="1">
    <source>
        <dbReference type="ARBA" id="ARBA00023015"/>
    </source>
</evidence>
<accession>A0A557ZNS9</accession>
<evidence type="ECO:0000256" key="2">
    <source>
        <dbReference type="ARBA" id="ARBA00023125"/>
    </source>
</evidence>
<evidence type="ECO:0000313" key="6">
    <source>
        <dbReference type="Proteomes" id="UP000318578"/>
    </source>
</evidence>
<keyword evidence="6" id="KW-1185">Reference proteome</keyword>
<dbReference type="OrthoDB" id="9806864at2"/>
<organism evidence="5 6">
    <name type="scientific">Amycolatopsis acidiphila</name>
    <dbReference type="NCBI Taxonomy" id="715473"/>
    <lineage>
        <taxon>Bacteria</taxon>
        <taxon>Bacillati</taxon>
        <taxon>Actinomycetota</taxon>
        <taxon>Actinomycetes</taxon>
        <taxon>Pseudonocardiales</taxon>
        <taxon>Pseudonocardiaceae</taxon>
        <taxon>Amycolatopsis</taxon>
    </lineage>
</organism>
<dbReference type="InterPro" id="IPR036390">
    <property type="entry name" value="WH_DNA-bd_sf"/>
</dbReference>
<dbReference type="PROSITE" id="PS50995">
    <property type="entry name" value="HTH_MARR_2"/>
    <property type="match status" value="1"/>
</dbReference>